<dbReference type="Proteomes" id="UP000800097">
    <property type="component" value="Unassembled WGS sequence"/>
</dbReference>
<evidence type="ECO:0008006" key="4">
    <source>
        <dbReference type="Google" id="ProtNLM"/>
    </source>
</evidence>
<dbReference type="GeneID" id="54554099"/>
<evidence type="ECO:0000256" key="1">
    <source>
        <dbReference type="SAM" id="MobiDB-lite"/>
    </source>
</evidence>
<evidence type="ECO:0000313" key="3">
    <source>
        <dbReference type="Proteomes" id="UP000800097"/>
    </source>
</evidence>
<evidence type="ECO:0000313" key="2">
    <source>
        <dbReference type="EMBL" id="KAF2276121.1"/>
    </source>
</evidence>
<feature type="compositionally biased region" description="Basic and acidic residues" evidence="1">
    <location>
        <begin position="78"/>
        <end position="93"/>
    </location>
</feature>
<dbReference type="RefSeq" id="XP_033653660.1">
    <property type="nucleotide sequence ID" value="XM_033800924.1"/>
</dbReference>
<dbReference type="OrthoDB" id="9999611at2759"/>
<feature type="region of interest" description="Disordered" evidence="1">
    <location>
        <begin position="58"/>
        <end position="93"/>
    </location>
</feature>
<keyword evidence="3" id="KW-1185">Reference proteome</keyword>
<reference evidence="2" key="1">
    <citation type="journal article" date="2020" name="Stud. Mycol.">
        <title>101 Dothideomycetes genomes: a test case for predicting lifestyles and emergence of pathogens.</title>
        <authorList>
            <person name="Haridas S."/>
            <person name="Albert R."/>
            <person name="Binder M."/>
            <person name="Bloem J."/>
            <person name="Labutti K."/>
            <person name="Salamov A."/>
            <person name="Andreopoulos B."/>
            <person name="Baker S."/>
            <person name="Barry K."/>
            <person name="Bills G."/>
            <person name="Bluhm B."/>
            <person name="Cannon C."/>
            <person name="Castanera R."/>
            <person name="Culley D."/>
            <person name="Daum C."/>
            <person name="Ezra D."/>
            <person name="Gonzalez J."/>
            <person name="Henrissat B."/>
            <person name="Kuo A."/>
            <person name="Liang C."/>
            <person name="Lipzen A."/>
            <person name="Lutzoni F."/>
            <person name="Magnuson J."/>
            <person name="Mondo S."/>
            <person name="Nolan M."/>
            <person name="Ohm R."/>
            <person name="Pangilinan J."/>
            <person name="Park H.-J."/>
            <person name="Ramirez L."/>
            <person name="Alfaro M."/>
            <person name="Sun H."/>
            <person name="Tritt A."/>
            <person name="Yoshinaga Y."/>
            <person name="Zwiers L.-H."/>
            <person name="Turgeon B."/>
            <person name="Goodwin S."/>
            <person name="Spatafora J."/>
            <person name="Crous P."/>
            <person name="Grigoriev I."/>
        </authorList>
    </citation>
    <scope>NUCLEOTIDE SEQUENCE</scope>
    <source>
        <strain evidence="2">CBS 379.55</strain>
    </source>
</reference>
<sequence length="93" mass="9988">MSSNQNPHNQPSLVAGHAHYVKGAAEETIGNLTHSTAWKESGAHDKAAAVDALRAAGDKRDPHRQGFGGVEETAGKLVRCEGMRREGEESKRQ</sequence>
<dbReference type="AlphaFoldDB" id="A0A6A6JHT5"/>
<organism evidence="2 3">
    <name type="scientific">Westerdykella ornata</name>
    <dbReference type="NCBI Taxonomy" id="318751"/>
    <lineage>
        <taxon>Eukaryota</taxon>
        <taxon>Fungi</taxon>
        <taxon>Dikarya</taxon>
        <taxon>Ascomycota</taxon>
        <taxon>Pezizomycotina</taxon>
        <taxon>Dothideomycetes</taxon>
        <taxon>Pleosporomycetidae</taxon>
        <taxon>Pleosporales</taxon>
        <taxon>Sporormiaceae</taxon>
        <taxon>Westerdykella</taxon>
    </lineage>
</organism>
<protein>
    <recommendedName>
        <fullName evidence="4">CsbD-like domain-containing protein</fullName>
    </recommendedName>
</protein>
<accession>A0A6A6JHT5</accession>
<dbReference type="EMBL" id="ML986494">
    <property type="protein sequence ID" value="KAF2276121.1"/>
    <property type="molecule type" value="Genomic_DNA"/>
</dbReference>
<proteinExistence type="predicted"/>
<gene>
    <name evidence="2" type="ORF">EI97DRAFT_458618</name>
</gene>
<name>A0A6A6JHT5_WESOR</name>